<dbReference type="KEGG" id="alim:106513790"/>
<dbReference type="InterPro" id="IPR036116">
    <property type="entry name" value="FN3_sf"/>
</dbReference>
<dbReference type="InterPro" id="IPR010457">
    <property type="entry name" value="IgC2-like_lig-bd"/>
</dbReference>
<dbReference type="PROSITE" id="PS50853">
    <property type="entry name" value="FN3"/>
    <property type="match status" value="2"/>
</dbReference>
<dbReference type="InterPro" id="IPR052672">
    <property type="entry name" value="Type1_Cytokine_Rcpt_Type2"/>
</dbReference>
<evidence type="ECO:0000256" key="12">
    <source>
        <dbReference type="SAM" id="Phobius"/>
    </source>
</evidence>
<keyword evidence="5" id="KW-0677">Repeat</keyword>
<comment type="subcellular location">
    <subcellularLocation>
        <location evidence="1">Membrane</location>
        <topology evidence="1">Single-pass type I membrane protein</topology>
    </subcellularLocation>
</comment>
<feature type="compositionally biased region" description="Polar residues" evidence="11">
    <location>
        <begin position="851"/>
        <end position="867"/>
    </location>
</feature>
<feature type="transmembrane region" description="Helical" evidence="12">
    <location>
        <begin position="625"/>
        <end position="646"/>
    </location>
</feature>
<dbReference type="Pfam" id="PF00041">
    <property type="entry name" value="fn3"/>
    <property type="match status" value="2"/>
</dbReference>
<evidence type="ECO:0000256" key="5">
    <source>
        <dbReference type="ARBA" id="ARBA00022737"/>
    </source>
</evidence>
<evidence type="ECO:0000256" key="11">
    <source>
        <dbReference type="SAM" id="MobiDB-lite"/>
    </source>
</evidence>
<sequence>MYEMVLKLAVFACVTSVLRAGYENINHLVVSPQSPVLEIGTNFTATCGIVNTTEVTADDLFWILSKTLVSKEYYTKIDSSTLSVTVPITSENPSWLFCFSNKSSPYVSLNKSRFYHGIWLKTGYLPARPKNLTCVAQQDGTSTLRTITCEWEAVGRQTTYVQTTYTAIVKERLSGETINVSTHDNNVVVPVKTYPHFMPLEIWVVAHNLLGNVESEHLINDANCFVKTNPPLAVQAFSDTNFSTTLLVSWTTPIAKECMELKYRIRFCPNGSQTWSDVDRNDTVKPSNPFRLQNLQPDTVYVIQISSKNINDCGFWSNWSLNKTARTPEAQPSSKPDLWKAAESDINGMPLIQIICKDPEFANGKIKAFNLKEKKGGSWEEEHFLVNANQRGKHYLKRISLADKKFAKVCVTAVNSMGKSPEACLAIPSKPVDHLPIKEMNIWPHNGQLFLEWKHNNTSVSEYVIEWVYDGGIDWQREKKNTTRTIIKGPLKPFVRYSVSVYPLYSGCIGNPASKDTFLEQGAPSEGPSINKSNPGYDRVHLVWNEIPLNLRRGFITHYTIFYKKEKDIHAVKVPPNTTSYTLKPLLGNTKYDVWIQASTISGSANSSHHSFTTLKYAPGMVEGIVVGVSLGFLFLVLMTISLCLYKKDVIKENLWPQIPNPGESTIGTWSLDYPVKTETPKENSLFGICVLDDACVCDVKHGCEEDKASLSLKKDKYLSEEHSSGIGGSSCMSSPRQSVSDSDEGADMADTTASTVQYSSVVASSGYKGQTPSSQPQHSIFSRSESTQPLLDSEESQDMLVQEGSRHFQLSFTHGTENQGTAERDDFKQMQLDQQDFCPIDEDAEWAPADSQSADGEPGSVSSYMPQLNGYRPQ</sequence>
<evidence type="ECO:0000313" key="16">
    <source>
        <dbReference type="RefSeq" id="XP_013858227.1"/>
    </source>
</evidence>
<feature type="compositionally biased region" description="Polar residues" evidence="11">
    <location>
        <begin position="809"/>
        <end position="822"/>
    </location>
</feature>
<dbReference type="SUPFAM" id="SSF48726">
    <property type="entry name" value="Immunoglobulin"/>
    <property type="match status" value="1"/>
</dbReference>
<evidence type="ECO:0000256" key="8">
    <source>
        <dbReference type="ARBA" id="ARBA00023170"/>
    </source>
</evidence>
<evidence type="ECO:0000256" key="7">
    <source>
        <dbReference type="ARBA" id="ARBA00023136"/>
    </source>
</evidence>
<evidence type="ECO:0000256" key="3">
    <source>
        <dbReference type="ARBA" id="ARBA00022692"/>
    </source>
</evidence>
<evidence type="ECO:0000256" key="6">
    <source>
        <dbReference type="ARBA" id="ARBA00022989"/>
    </source>
</evidence>
<keyword evidence="6 12" id="KW-1133">Transmembrane helix</keyword>
<evidence type="ECO:0000256" key="1">
    <source>
        <dbReference type="ARBA" id="ARBA00004479"/>
    </source>
</evidence>
<dbReference type="InterPro" id="IPR013783">
    <property type="entry name" value="Ig-like_fold"/>
</dbReference>
<evidence type="ECO:0000256" key="9">
    <source>
        <dbReference type="ARBA" id="ARBA00023180"/>
    </source>
</evidence>
<dbReference type="RefSeq" id="XP_013858227.1">
    <property type="nucleotide sequence ID" value="XM_014002773.1"/>
</dbReference>
<protein>
    <submittedName>
        <fullName evidence="16">Interleukin-6 receptor subunit beta isoform X1</fullName>
    </submittedName>
</protein>
<dbReference type="Pfam" id="PF06328">
    <property type="entry name" value="Lep_receptor_Ig"/>
    <property type="match status" value="1"/>
</dbReference>
<dbReference type="SUPFAM" id="SSF49265">
    <property type="entry name" value="Fibronectin type III"/>
    <property type="match status" value="3"/>
</dbReference>
<feature type="region of interest" description="Disordered" evidence="11">
    <location>
        <begin position="766"/>
        <end position="875"/>
    </location>
</feature>
<keyword evidence="4 13" id="KW-0732">Signal</keyword>
<evidence type="ECO:0000256" key="2">
    <source>
        <dbReference type="ARBA" id="ARBA00008921"/>
    </source>
</evidence>
<feature type="signal peptide" evidence="13">
    <location>
        <begin position="1"/>
        <end position="20"/>
    </location>
</feature>
<comment type="similarity">
    <text evidence="2">Belongs to the type I cytokine receptor family. Type 2 subfamily.</text>
</comment>
<dbReference type="InterPro" id="IPR003961">
    <property type="entry name" value="FN3_dom"/>
</dbReference>
<keyword evidence="9" id="KW-0325">Glycoprotein</keyword>
<dbReference type="InterPro" id="IPR036179">
    <property type="entry name" value="Ig-like_dom_sf"/>
</dbReference>
<keyword evidence="3 12" id="KW-0812">Transmembrane</keyword>
<keyword evidence="7 12" id="KW-0472">Membrane</keyword>
<evidence type="ECO:0000256" key="13">
    <source>
        <dbReference type="SAM" id="SignalP"/>
    </source>
</evidence>
<dbReference type="PANTHER" id="PTHR48423:SF1">
    <property type="entry name" value="INTERLEUKIN-27 RECEPTOR SUBUNIT ALPHA"/>
    <property type="match status" value="1"/>
</dbReference>
<evidence type="ECO:0000259" key="14">
    <source>
        <dbReference type="PROSITE" id="PS50853"/>
    </source>
</evidence>
<dbReference type="Proteomes" id="UP000192220">
    <property type="component" value="Unplaced"/>
</dbReference>
<feature type="compositionally biased region" description="Polar residues" evidence="11">
    <location>
        <begin position="766"/>
        <end position="791"/>
    </location>
</feature>
<dbReference type="GeneID" id="106513790"/>
<feature type="chain" id="PRO_5014157584" evidence="13">
    <location>
        <begin position="21"/>
        <end position="875"/>
    </location>
</feature>
<name>A0A2I4ARW9_AUSLI</name>
<keyword evidence="10" id="KW-0393">Immunoglobulin domain</keyword>
<evidence type="ECO:0000256" key="4">
    <source>
        <dbReference type="ARBA" id="ARBA00022729"/>
    </source>
</evidence>
<evidence type="ECO:0000313" key="15">
    <source>
        <dbReference type="Proteomes" id="UP000192220"/>
    </source>
</evidence>
<dbReference type="CDD" id="cd00063">
    <property type="entry name" value="FN3"/>
    <property type="match status" value="3"/>
</dbReference>
<keyword evidence="8 16" id="KW-0675">Receptor</keyword>
<dbReference type="SMART" id="SM00060">
    <property type="entry name" value="FN3"/>
    <property type="match status" value="4"/>
</dbReference>
<feature type="region of interest" description="Disordered" evidence="11">
    <location>
        <begin position="722"/>
        <end position="752"/>
    </location>
</feature>
<dbReference type="Gene3D" id="2.60.40.10">
    <property type="entry name" value="Immunoglobulins"/>
    <property type="match status" value="5"/>
</dbReference>
<evidence type="ECO:0000256" key="10">
    <source>
        <dbReference type="ARBA" id="ARBA00023319"/>
    </source>
</evidence>
<dbReference type="PANTHER" id="PTHR48423">
    <property type="entry name" value="INTERLEUKIN-27 RECEPTOR SUBUNIT ALPHA"/>
    <property type="match status" value="1"/>
</dbReference>
<gene>
    <name evidence="16" type="primary">il6st</name>
</gene>
<proteinExistence type="inferred from homology"/>
<dbReference type="CTD" id="3572"/>
<feature type="domain" description="Fibronectin type-III" evidence="14">
    <location>
        <begin position="230"/>
        <end position="330"/>
    </location>
</feature>
<feature type="domain" description="Fibronectin type-III" evidence="14">
    <location>
        <begin position="524"/>
        <end position="617"/>
    </location>
</feature>
<dbReference type="AlphaFoldDB" id="A0A2I4ARW9"/>
<keyword evidence="15" id="KW-1185">Reference proteome</keyword>
<dbReference type="STRING" id="52670.A0A2I4ARW9"/>
<organism evidence="15 16">
    <name type="scientific">Austrofundulus limnaeus</name>
    <name type="common">Annual killifish</name>
    <dbReference type="NCBI Taxonomy" id="52670"/>
    <lineage>
        <taxon>Eukaryota</taxon>
        <taxon>Metazoa</taxon>
        <taxon>Chordata</taxon>
        <taxon>Craniata</taxon>
        <taxon>Vertebrata</taxon>
        <taxon>Euteleostomi</taxon>
        <taxon>Actinopterygii</taxon>
        <taxon>Neopterygii</taxon>
        <taxon>Teleostei</taxon>
        <taxon>Neoteleostei</taxon>
        <taxon>Acanthomorphata</taxon>
        <taxon>Ovalentaria</taxon>
        <taxon>Atherinomorphae</taxon>
        <taxon>Cyprinodontiformes</taxon>
        <taxon>Rivulidae</taxon>
        <taxon>Austrofundulus</taxon>
    </lineage>
</organism>
<dbReference type="FunCoup" id="A0A2I4ARW9">
    <property type="interactions" value="719"/>
</dbReference>
<accession>A0A2I4ARW9</accession>
<dbReference type="OrthoDB" id="9934532at2759"/>
<dbReference type="GO" id="GO:0005886">
    <property type="term" value="C:plasma membrane"/>
    <property type="evidence" value="ECO:0007669"/>
    <property type="project" value="UniProtKB-ARBA"/>
</dbReference>
<dbReference type="InParanoid" id="A0A2I4ARW9"/>
<reference evidence="16" key="1">
    <citation type="submission" date="2025-08" db="UniProtKB">
        <authorList>
            <consortium name="RefSeq"/>
        </authorList>
    </citation>
    <scope>IDENTIFICATION</scope>
    <source>
        <strain evidence="16">Quisiro</strain>
        <tissue evidence="16">Liver</tissue>
    </source>
</reference>